<keyword evidence="2" id="KW-1185">Reference proteome</keyword>
<keyword evidence="1" id="KW-0378">Hydrolase</keyword>
<sequence length="107" mass="12477">MPTYNKLVRDRIPDIIQKSGKLYNTRILSHSEYTMALKRKLQEEVNEYLQAGHLKDQGEELADILEVVYALSEAQQMSVDELDAIRRTKAQQRGRFESRVLLIDVQE</sequence>
<organism evidence="1 2">
    <name type="scientific">Cytobacillus kochii</name>
    <dbReference type="NCBI Taxonomy" id="859143"/>
    <lineage>
        <taxon>Bacteria</taxon>
        <taxon>Bacillati</taxon>
        <taxon>Bacillota</taxon>
        <taxon>Bacilli</taxon>
        <taxon>Bacillales</taxon>
        <taxon>Bacillaceae</taxon>
        <taxon>Cytobacillus</taxon>
    </lineage>
</organism>
<dbReference type="InterPro" id="IPR038735">
    <property type="entry name" value="MSMEG_1276-like_NTP-PPase_dom"/>
</dbReference>
<dbReference type="SUPFAM" id="SSF101386">
    <property type="entry name" value="all-alpha NTP pyrophosphatases"/>
    <property type="match status" value="1"/>
</dbReference>
<dbReference type="GO" id="GO:0016787">
    <property type="term" value="F:hydrolase activity"/>
    <property type="evidence" value="ECO:0007669"/>
    <property type="project" value="UniProtKB-KW"/>
</dbReference>
<dbReference type="OrthoDB" id="9813491at2"/>
<accession>A0A248TFC0</accession>
<name>A0A248TFC0_9BACI</name>
<gene>
    <name evidence="1" type="ORF">CKF48_05585</name>
</gene>
<dbReference type="RefSeq" id="WP_095370414.1">
    <property type="nucleotide sequence ID" value="NZ_CP022983.1"/>
</dbReference>
<dbReference type="KEGG" id="bko:CKF48_05585"/>
<protein>
    <submittedName>
        <fullName evidence="1">Phosphoribosyl-ATP pyrophosphohydrolase</fullName>
    </submittedName>
</protein>
<evidence type="ECO:0000313" key="2">
    <source>
        <dbReference type="Proteomes" id="UP000215137"/>
    </source>
</evidence>
<dbReference type="AlphaFoldDB" id="A0A248TFC0"/>
<dbReference type="Proteomes" id="UP000215137">
    <property type="component" value="Chromosome"/>
</dbReference>
<dbReference type="CDD" id="cd11532">
    <property type="entry name" value="NTP-PPase_COG4997"/>
    <property type="match status" value="1"/>
</dbReference>
<reference evidence="1 2" key="1">
    <citation type="submission" date="2017-08" db="EMBL/GenBank/DDBJ databases">
        <title>Complete Genome Sequence of Bacillus kochii Oregon-R-modENCODE STRAIN BDGP4, isolated from Drosophila melanogaster gut.</title>
        <authorList>
            <person name="Wan K.H."/>
            <person name="Yu C."/>
            <person name="Park S."/>
            <person name="Hammonds A.S."/>
            <person name="Booth B.W."/>
            <person name="Celniker S.E."/>
        </authorList>
    </citation>
    <scope>NUCLEOTIDE SEQUENCE [LARGE SCALE GENOMIC DNA]</scope>
    <source>
        <strain evidence="1 2">BDGP4</strain>
    </source>
</reference>
<proteinExistence type="predicted"/>
<dbReference type="EMBL" id="CP022983">
    <property type="protein sequence ID" value="ASV66839.1"/>
    <property type="molecule type" value="Genomic_DNA"/>
</dbReference>
<evidence type="ECO:0000313" key="1">
    <source>
        <dbReference type="EMBL" id="ASV66839.1"/>
    </source>
</evidence>